<feature type="compositionally biased region" description="Basic and acidic residues" evidence="11">
    <location>
        <begin position="1"/>
        <end position="10"/>
    </location>
</feature>
<keyword evidence="7 13" id="KW-0418">Kinase</keyword>
<evidence type="ECO:0000313" key="14">
    <source>
        <dbReference type="Proteomes" id="UP000526302"/>
    </source>
</evidence>
<proteinExistence type="inferred from homology"/>
<evidence type="ECO:0000256" key="10">
    <source>
        <dbReference type="ARBA" id="ARBA00032092"/>
    </source>
</evidence>
<comment type="caution">
    <text evidence="13">The sequence shown here is derived from an EMBL/GenBank/DDBJ whole genome shotgun (WGS) entry which is preliminary data.</text>
</comment>
<dbReference type="InterPro" id="IPR001048">
    <property type="entry name" value="Asp/Glu/Uridylate_kinase"/>
</dbReference>
<dbReference type="InterPro" id="IPR036393">
    <property type="entry name" value="AceGlu_kinase-like_sf"/>
</dbReference>
<keyword evidence="5" id="KW-0808">Transferase</keyword>
<accession>A0A7K4C028</accession>
<keyword evidence="9" id="KW-0665">Pyrimidine biosynthesis</keyword>
<evidence type="ECO:0000256" key="8">
    <source>
        <dbReference type="ARBA" id="ARBA00022840"/>
    </source>
</evidence>
<dbReference type="Proteomes" id="UP000526302">
    <property type="component" value="Unassembled WGS sequence"/>
</dbReference>
<gene>
    <name evidence="13" type="primary">pyrH</name>
    <name evidence="13" type="ORF">GX950_03270</name>
</gene>
<dbReference type="SUPFAM" id="SSF53633">
    <property type="entry name" value="Carbamate kinase-like"/>
    <property type="match status" value="1"/>
</dbReference>
<comment type="pathway">
    <text evidence="1">Pyrimidine metabolism; CTP biosynthesis via de novo pathway; UDP from UMP (UMPK route): step 1/1.</text>
</comment>
<dbReference type="EMBL" id="JAAZKV010000023">
    <property type="protein sequence ID" value="NMA44802.1"/>
    <property type="molecule type" value="Genomic_DNA"/>
</dbReference>
<evidence type="ECO:0000256" key="7">
    <source>
        <dbReference type="ARBA" id="ARBA00022777"/>
    </source>
</evidence>
<comment type="similarity">
    <text evidence="2">Belongs to the UMP kinase family.</text>
</comment>
<dbReference type="PANTHER" id="PTHR42833:SF4">
    <property type="entry name" value="URIDYLATE KINASE PUMPKIN, CHLOROPLASTIC"/>
    <property type="match status" value="1"/>
</dbReference>
<dbReference type="InterPro" id="IPR011818">
    <property type="entry name" value="Uridylate_kinase_arch/spir"/>
</dbReference>
<evidence type="ECO:0000256" key="3">
    <source>
        <dbReference type="ARBA" id="ARBA00012899"/>
    </source>
</evidence>
<dbReference type="PANTHER" id="PTHR42833">
    <property type="entry name" value="URIDYLATE KINASE"/>
    <property type="match status" value="1"/>
</dbReference>
<keyword evidence="6" id="KW-0547">Nucleotide-binding</keyword>
<dbReference type="Pfam" id="PF00696">
    <property type="entry name" value="AA_kinase"/>
    <property type="match status" value="1"/>
</dbReference>
<feature type="region of interest" description="Disordered" evidence="11">
    <location>
        <begin position="1"/>
        <end position="37"/>
    </location>
</feature>
<evidence type="ECO:0000256" key="5">
    <source>
        <dbReference type="ARBA" id="ARBA00022679"/>
    </source>
</evidence>
<evidence type="ECO:0000256" key="9">
    <source>
        <dbReference type="ARBA" id="ARBA00022975"/>
    </source>
</evidence>
<evidence type="ECO:0000256" key="2">
    <source>
        <dbReference type="ARBA" id="ARBA00007614"/>
    </source>
</evidence>
<name>A0A7K4C028_9ARCH</name>
<dbReference type="GO" id="GO:0006225">
    <property type="term" value="P:UDP biosynthetic process"/>
    <property type="evidence" value="ECO:0007669"/>
    <property type="project" value="TreeGrafter"/>
</dbReference>
<evidence type="ECO:0000256" key="1">
    <source>
        <dbReference type="ARBA" id="ARBA00004791"/>
    </source>
</evidence>
<evidence type="ECO:0000256" key="4">
    <source>
        <dbReference type="ARBA" id="ARBA00022490"/>
    </source>
</evidence>
<dbReference type="AlphaFoldDB" id="A0A7K4C028"/>
<evidence type="ECO:0000259" key="12">
    <source>
        <dbReference type="Pfam" id="PF00696"/>
    </source>
</evidence>
<keyword evidence="4" id="KW-0963">Cytoplasm</keyword>
<dbReference type="GO" id="GO:0005524">
    <property type="term" value="F:ATP binding"/>
    <property type="evidence" value="ECO:0007669"/>
    <property type="project" value="UniProtKB-KW"/>
</dbReference>
<organism evidence="13 14">
    <name type="scientific">Candidatus Iainarchaeum sp</name>
    <dbReference type="NCBI Taxonomy" id="3101447"/>
    <lineage>
        <taxon>Archaea</taxon>
        <taxon>Candidatus Iainarchaeota</taxon>
        <taxon>Candidatus Iainarchaeia</taxon>
        <taxon>Candidatus Iainarchaeales</taxon>
        <taxon>Candidatus Iainarchaeaceae</taxon>
        <taxon>Candidatus Iainarchaeum</taxon>
    </lineage>
</organism>
<sequence length="277" mass="30312">MFDLFEKWDGTPRPTESTSSTESASSSENTYQPYNPYPQNTNEKIFVVSLGGSVFFNEKLRAPEIAKFCEVLNELIREGNQFVLVIGGGRVARVYQAGAKSMGANNFELDEVGIAVTRANALFFTYGIDNSWRGVLTDPKEAERVLLLGKTPIFGGTIPGQTTDAVAAIIAELLGADFINVSNVDGIYSADPAKEPNAKLYKELTHTKMVSLLKAQASKPGAHTFVDPHAAAILQRSKIRSYFISGDDVENFKSIVRRAPEFKGTIVQTENTTTMNE</sequence>
<dbReference type="GO" id="GO:0033862">
    <property type="term" value="F:UMP kinase activity"/>
    <property type="evidence" value="ECO:0007669"/>
    <property type="project" value="UniProtKB-EC"/>
</dbReference>
<dbReference type="NCBIfam" id="TIGR02076">
    <property type="entry name" value="pyrH_arch"/>
    <property type="match status" value="1"/>
</dbReference>
<dbReference type="EC" id="2.7.4.22" evidence="3"/>
<evidence type="ECO:0000313" key="13">
    <source>
        <dbReference type="EMBL" id="NMA44802.1"/>
    </source>
</evidence>
<evidence type="ECO:0000256" key="11">
    <source>
        <dbReference type="SAM" id="MobiDB-lite"/>
    </source>
</evidence>
<reference evidence="13 14" key="1">
    <citation type="journal article" date="2020" name="Biotechnol. Biofuels">
        <title>New insights from the biogas microbiome by comprehensive genome-resolved metagenomics of nearly 1600 species originating from multiple anaerobic digesters.</title>
        <authorList>
            <person name="Campanaro S."/>
            <person name="Treu L."/>
            <person name="Rodriguez-R L.M."/>
            <person name="Kovalovszki A."/>
            <person name="Ziels R.M."/>
            <person name="Maus I."/>
            <person name="Zhu X."/>
            <person name="Kougias P.G."/>
            <person name="Basile A."/>
            <person name="Luo G."/>
            <person name="Schluter A."/>
            <person name="Konstantinidis K.T."/>
            <person name="Angelidaki I."/>
        </authorList>
    </citation>
    <scope>NUCLEOTIDE SEQUENCE [LARGE SCALE GENOMIC DNA]</scope>
    <source>
        <strain evidence="13">AS22ysBPME_79</strain>
    </source>
</reference>
<protein>
    <recommendedName>
        <fullName evidence="3">UMP kinase</fullName>
        <ecNumber evidence="3">2.7.4.22</ecNumber>
    </recommendedName>
    <alternativeName>
        <fullName evidence="10">Uridine monophosphate kinase</fullName>
    </alternativeName>
</protein>
<feature type="domain" description="Aspartate/glutamate/uridylate kinase" evidence="12">
    <location>
        <begin position="44"/>
        <end position="244"/>
    </location>
</feature>
<dbReference type="Gene3D" id="3.40.1160.10">
    <property type="entry name" value="Acetylglutamate kinase-like"/>
    <property type="match status" value="1"/>
</dbReference>
<keyword evidence="8" id="KW-0067">ATP-binding</keyword>
<evidence type="ECO:0000256" key="6">
    <source>
        <dbReference type="ARBA" id="ARBA00022741"/>
    </source>
</evidence>
<feature type="compositionally biased region" description="Low complexity" evidence="11">
    <location>
        <begin position="15"/>
        <end position="28"/>
    </location>
</feature>